<accession>A0A7C3PFX9</accession>
<organism evidence="2">
    <name type="scientific">Oscillatoriales cyanobacterium SpSt-418</name>
    <dbReference type="NCBI Taxonomy" id="2282169"/>
    <lineage>
        <taxon>Bacteria</taxon>
        <taxon>Bacillati</taxon>
        <taxon>Cyanobacteriota</taxon>
        <taxon>Cyanophyceae</taxon>
        <taxon>Oscillatoriophycideae</taxon>
        <taxon>Oscillatoriales</taxon>
    </lineage>
</organism>
<reference evidence="2" key="1">
    <citation type="journal article" date="2020" name="mSystems">
        <title>Genome- and Community-Level Interaction Insights into Carbon Utilization and Element Cycling Functions of Hydrothermarchaeota in Hydrothermal Sediment.</title>
        <authorList>
            <person name="Zhou Z."/>
            <person name="Liu Y."/>
            <person name="Xu W."/>
            <person name="Pan J."/>
            <person name="Luo Z.H."/>
            <person name="Li M."/>
        </authorList>
    </citation>
    <scope>NUCLEOTIDE SEQUENCE [LARGE SCALE GENOMIC DNA]</scope>
    <source>
        <strain evidence="2">SpSt-418</strain>
    </source>
</reference>
<keyword evidence="1" id="KW-0175">Coiled coil</keyword>
<dbReference type="Gene3D" id="3.40.50.300">
    <property type="entry name" value="P-loop containing nucleotide triphosphate hydrolases"/>
    <property type="match status" value="1"/>
</dbReference>
<dbReference type="AlphaFoldDB" id="A0A7C3PFX9"/>
<sequence>METASSHLSSKAVPLVITGMHRSGTSLAASLLQSSGVDVGKRLMGASEFNRKGHFENLDFVNFHRSVLESQGLHEAGWTLQDTFEITYPQVQQAQQIIEQNTIAPIWGWKDPRTTLFLDFWANLLPDAKFLFLYRAPWEVVDSLLRRSPIDKDIFLERPDYAVQMWLHYNQKVLQFCERFPERSLLVSVDSLTHQVATVITAVNTKFGLDLAHPDSNIYDQSLLHTEISKTSRPCLIQHYVPEAISVYEALTRKEVAMLQSEVDQSWLTALELSTGLDWAFQDWLEQHRLRHELKTLQQGQASYQQHREHLEQEVSRFANESASLKEQVDILATDLAAARHELAQAQANLAAREAALAQLQQHQHQALAELQHQREAENQQQQQMIQQLSESLTTAKAQIAAIETSKFWKIRQRWFGLKRKIGINR</sequence>
<dbReference type="Pfam" id="PF13469">
    <property type="entry name" value="Sulfotransfer_3"/>
    <property type="match status" value="1"/>
</dbReference>
<feature type="coiled-coil region" evidence="1">
    <location>
        <begin position="294"/>
        <end position="406"/>
    </location>
</feature>
<name>A0A7C3PFX9_9CYAN</name>
<evidence type="ECO:0000256" key="1">
    <source>
        <dbReference type="SAM" id="Coils"/>
    </source>
</evidence>
<proteinExistence type="predicted"/>
<dbReference type="EMBL" id="DSRU01000237">
    <property type="protein sequence ID" value="HFM99313.1"/>
    <property type="molecule type" value="Genomic_DNA"/>
</dbReference>
<protein>
    <submittedName>
        <fullName evidence="2">Uncharacterized protein</fullName>
    </submittedName>
</protein>
<comment type="caution">
    <text evidence="2">The sequence shown here is derived from an EMBL/GenBank/DDBJ whole genome shotgun (WGS) entry which is preliminary data.</text>
</comment>
<dbReference type="SUPFAM" id="SSF52540">
    <property type="entry name" value="P-loop containing nucleoside triphosphate hydrolases"/>
    <property type="match status" value="1"/>
</dbReference>
<gene>
    <name evidence="2" type="ORF">ENR64_16450</name>
</gene>
<dbReference type="InterPro" id="IPR027417">
    <property type="entry name" value="P-loop_NTPase"/>
</dbReference>
<evidence type="ECO:0000313" key="2">
    <source>
        <dbReference type="EMBL" id="HFM99313.1"/>
    </source>
</evidence>